<evidence type="ECO:0000256" key="7">
    <source>
        <dbReference type="RuleBase" id="RU000461"/>
    </source>
</evidence>
<organism evidence="8 9">
    <name type="scientific">Pestalotiopsis fici (strain W106-1 / CGMCC3.15140)</name>
    <dbReference type="NCBI Taxonomy" id="1229662"/>
    <lineage>
        <taxon>Eukaryota</taxon>
        <taxon>Fungi</taxon>
        <taxon>Dikarya</taxon>
        <taxon>Ascomycota</taxon>
        <taxon>Pezizomycotina</taxon>
        <taxon>Sordariomycetes</taxon>
        <taxon>Xylariomycetidae</taxon>
        <taxon>Amphisphaeriales</taxon>
        <taxon>Sporocadaceae</taxon>
        <taxon>Pestalotiopsis</taxon>
    </lineage>
</organism>
<evidence type="ECO:0000256" key="1">
    <source>
        <dbReference type="ARBA" id="ARBA00001971"/>
    </source>
</evidence>
<evidence type="ECO:0000313" key="8">
    <source>
        <dbReference type="EMBL" id="ETS83164.1"/>
    </source>
</evidence>
<dbReference type="KEGG" id="pfy:PFICI_05040"/>
<dbReference type="GO" id="GO:0004497">
    <property type="term" value="F:monooxygenase activity"/>
    <property type="evidence" value="ECO:0007669"/>
    <property type="project" value="UniProtKB-KW"/>
</dbReference>
<feature type="binding site" description="axial binding residue" evidence="6">
    <location>
        <position position="382"/>
    </location>
    <ligand>
        <name>heme</name>
        <dbReference type="ChEBI" id="CHEBI:30413"/>
    </ligand>
    <ligandPart>
        <name>Fe</name>
        <dbReference type="ChEBI" id="CHEBI:18248"/>
    </ligandPart>
</feature>
<dbReference type="PANTHER" id="PTHR47582:SF1">
    <property type="entry name" value="P450, PUTATIVE (EUROFUNG)-RELATED"/>
    <property type="match status" value="1"/>
</dbReference>
<dbReference type="GO" id="GO:0016705">
    <property type="term" value="F:oxidoreductase activity, acting on paired donors, with incorporation or reduction of molecular oxygen"/>
    <property type="evidence" value="ECO:0007669"/>
    <property type="project" value="InterPro"/>
</dbReference>
<name>W3XAV2_PESFW</name>
<evidence type="ECO:0008006" key="10">
    <source>
        <dbReference type="Google" id="ProtNLM"/>
    </source>
</evidence>
<dbReference type="InterPro" id="IPR036396">
    <property type="entry name" value="Cyt_P450_sf"/>
</dbReference>
<evidence type="ECO:0000256" key="4">
    <source>
        <dbReference type="ARBA" id="ARBA00023004"/>
    </source>
</evidence>
<accession>W3XAV2</accession>
<dbReference type="RefSeq" id="XP_007831812.1">
    <property type="nucleotide sequence ID" value="XM_007833621.1"/>
</dbReference>
<comment type="cofactor">
    <cofactor evidence="1 6">
        <name>heme</name>
        <dbReference type="ChEBI" id="CHEBI:30413"/>
    </cofactor>
</comment>
<dbReference type="PRINTS" id="PR00465">
    <property type="entry name" value="EP450IV"/>
</dbReference>
<dbReference type="CDD" id="cd11040">
    <property type="entry name" value="CYP7_CYP8-like"/>
    <property type="match status" value="1"/>
</dbReference>
<dbReference type="InterPro" id="IPR002403">
    <property type="entry name" value="Cyt_P450_E_grp-IV"/>
</dbReference>
<protein>
    <recommendedName>
        <fullName evidence="10">Cytochrome P450</fullName>
    </recommendedName>
</protein>
<dbReference type="eggNOG" id="KOG0684">
    <property type="taxonomic scope" value="Eukaryota"/>
</dbReference>
<evidence type="ECO:0000256" key="2">
    <source>
        <dbReference type="ARBA" id="ARBA00010617"/>
    </source>
</evidence>
<keyword evidence="7" id="KW-0560">Oxidoreductase</keyword>
<dbReference type="InterPro" id="IPR001128">
    <property type="entry name" value="Cyt_P450"/>
</dbReference>
<dbReference type="GeneID" id="19270053"/>
<dbReference type="STRING" id="1229662.W3XAV2"/>
<evidence type="ECO:0000256" key="6">
    <source>
        <dbReference type="PIRSR" id="PIRSR602403-1"/>
    </source>
</evidence>
<comment type="similarity">
    <text evidence="2 7">Belongs to the cytochrome P450 family.</text>
</comment>
<evidence type="ECO:0000256" key="3">
    <source>
        <dbReference type="ARBA" id="ARBA00022723"/>
    </source>
</evidence>
<keyword evidence="3 6" id="KW-0479">Metal-binding</keyword>
<dbReference type="SUPFAM" id="SSF48264">
    <property type="entry name" value="Cytochrome P450"/>
    <property type="match status" value="1"/>
</dbReference>
<keyword evidence="4 6" id="KW-0408">Iron</keyword>
<keyword evidence="6 7" id="KW-0349">Heme</keyword>
<dbReference type="InterPro" id="IPR017972">
    <property type="entry name" value="Cyt_P450_CS"/>
</dbReference>
<dbReference type="InParanoid" id="W3XAV2"/>
<dbReference type="PANTHER" id="PTHR47582">
    <property type="entry name" value="P450, PUTATIVE (EUROFUNG)-RELATED"/>
    <property type="match status" value="1"/>
</dbReference>
<dbReference type="PROSITE" id="PS00086">
    <property type="entry name" value="CYTOCHROME_P450"/>
    <property type="match status" value="1"/>
</dbReference>
<gene>
    <name evidence="8" type="ORF">PFICI_05040</name>
</gene>
<dbReference type="Pfam" id="PF00067">
    <property type="entry name" value="p450"/>
    <property type="match status" value="1"/>
</dbReference>
<dbReference type="HOGENOM" id="CLU_018012_4_2_1"/>
<evidence type="ECO:0000313" key="9">
    <source>
        <dbReference type="Proteomes" id="UP000030651"/>
    </source>
</evidence>
<dbReference type="GO" id="GO:0005506">
    <property type="term" value="F:iron ion binding"/>
    <property type="evidence" value="ECO:0007669"/>
    <property type="project" value="InterPro"/>
</dbReference>
<proteinExistence type="inferred from homology"/>
<sequence length="468" mass="51979">MARGASFHSYLRDEHKLPIYTLRLPGSRLYVINDTSLIPVVQRQFRTLSISPLLVRVFSHFMGVSPSALEIVGRDPIEDHGFVHQMTIETSKGLAPGPNLDDLNARAVSILDASLAALSAKNAATTVKLFEWASLEIMMATTNAIYGHQNPFKNPAVREAYYKLEGGLITMITGFLPSLLAKDSLEAREVMTEAFMKYYAEGGLDEEASVYARNRYELPSSLGVPVRDVARMEAGGSIGLVANTMPATFWMLWHAFSDPNVLEDCRQEVSQAVHEKDGESYLDLAYIKSSCPILASTMQEAFRLHSIGMSARTVVEDHVLGGKYLLKKGNTVLIPSTVQHSSSQAWGDNVDRFYHKRFVKEHGATKYNPTAFRAFGGGTTLCPGRHFASMEILAFFSVILLRFDVTPLSGSWDTKAFREANAAFRLPKHDVEVQLVPKNDKIWHIFFSEPGQPMIISQEDIASVVKVE</sequence>
<dbReference type="GO" id="GO:0020037">
    <property type="term" value="F:heme binding"/>
    <property type="evidence" value="ECO:0007669"/>
    <property type="project" value="InterPro"/>
</dbReference>
<dbReference type="OrthoDB" id="3366823at2759"/>
<reference evidence="9" key="1">
    <citation type="journal article" date="2015" name="BMC Genomics">
        <title>Genomic and transcriptomic analysis of the endophytic fungus Pestalotiopsis fici reveals its lifestyle and high potential for synthesis of natural products.</title>
        <authorList>
            <person name="Wang X."/>
            <person name="Zhang X."/>
            <person name="Liu L."/>
            <person name="Xiang M."/>
            <person name="Wang W."/>
            <person name="Sun X."/>
            <person name="Che Y."/>
            <person name="Guo L."/>
            <person name="Liu G."/>
            <person name="Guo L."/>
            <person name="Wang C."/>
            <person name="Yin W.B."/>
            <person name="Stadler M."/>
            <person name="Zhang X."/>
            <person name="Liu X."/>
        </authorList>
    </citation>
    <scope>NUCLEOTIDE SEQUENCE [LARGE SCALE GENOMIC DNA]</scope>
    <source>
        <strain evidence="9">W106-1 / CGMCC3.15140</strain>
    </source>
</reference>
<dbReference type="InterPro" id="IPR053007">
    <property type="entry name" value="CYP450_monoxygenase_sec-met"/>
</dbReference>
<evidence type="ECO:0000256" key="5">
    <source>
        <dbReference type="ARBA" id="ARBA00023033"/>
    </source>
</evidence>
<dbReference type="Gene3D" id="1.10.630.10">
    <property type="entry name" value="Cytochrome P450"/>
    <property type="match status" value="1"/>
</dbReference>
<keyword evidence="5 7" id="KW-0503">Monooxygenase</keyword>
<dbReference type="EMBL" id="KI912111">
    <property type="protein sequence ID" value="ETS83164.1"/>
    <property type="molecule type" value="Genomic_DNA"/>
</dbReference>
<dbReference type="Proteomes" id="UP000030651">
    <property type="component" value="Unassembled WGS sequence"/>
</dbReference>
<dbReference type="AlphaFoldDB" id="W3XAV2"/>
<keyword evidence="9" id="KW-1185">Reference proteome</keyword>